<proteinExistence type="predicted"/>
<sequence>MVNDSRFYYGVGLLIILISFVVFALGFEKRKPRAREIVMLVCMISFAVIGRVIFYMTPQVKPCAAIIIITGIALGKKAGFLTGAMTAFVSNFFMGQGPWTPWQMVAFGLLGYIFGIAYSKRNVGSYIPKKQKNFICFMGMLATIVVYGVIMDTATVLMSTDSPSVQAFITAYTAGFIMNVIHGISTFIFLWFMLIPMLKKIDRVNIKYGMYVK</sequence>
<organism evidence="2 3">
    <name type="scientific">Eubacterium album</name>
    <dbReference type="NCBI Taxonomy" id="2978477"/>
    <lineage>
        <taxon>Bacteria</taxon>
        <taxon>Bacillati</taxon>
        <taxon>Bacillota</taxon>
        <taxon>Clostridia</taxon>
        <taxon>Eubacteriales</taxon>
        <taxon>Eubacteriaceae</taxon>
        <taxon>Eubacterium</taxon>
    </lineage>
</organism>
<keyword evidence="3" id="KW-1185">Reference proteome</keyword>
<evidence type="ECO:0000313" key="3">
    <source>
        <dbReference type="Proteomes" id="UP001431199"/>
    </source>
</evidence>
<reference evidence="2" key="1">
    <citation type="submission" date="2022-09" db="EMBL/GenBank/DDBJ databases">
        <title>Eubacterium sp. LFL-14 isolated from human feces.</title>
        <authorList>
            <person name="Liu F."/>
        </authorList>
    </citation>
    <scope>NUCLEOTIDE SEQUENCE</scope>
    <source>
        <strain evidence="2">LFL-14</strain>
    </source>
</reference>
<dbReference type="Proteomes" id="UP001431199">
    <property type="component" value="Unassembled WGS sequence"/>
</dbReference>
<keyword evidence="1" id="KW-1133">Transmembrane helix</keyword>
<feature type="transmembrane region" description="Helical" evidence="1">
    <location>
        <begin position="170"/>
        <end position="194"/>
    </location>
</feature>
<dbReference type="EMBL" id="JAODBU010000015">
    <property type="protein sequence ID" value="MCT7399983.1"/>
    <property type="molecule type" value="Genomic_DNA"/>
</dbReference>
<keyword evidence="1" id="KW-0472">Membrane</keyword>
<dbReference type="InterPro" id="IPR009825">
    <property type="entry name" value="ECF_substrate-spec-like"/>
</dbReference>
<keyword evidence="1" id="KW-0812">Transmembrane</keyword>
<dbReference type="RefSeq" id="WP_022089151.1">
    <property type="nucleotide sequence ID" value="NZ_JAODBU010000015.1"/>
</dbReference>
<comment type="caution">
    <text evidence="2">The sequence shown here is derived from an EMBL/GenBank/DDBJ whole genome shotgun (WGS) entry which is preliminary data.</text>
</comment>
<name>A0ABT2M6V4_9FIRM</name>
<feature type="transmembrane region" description="Helical" evidence="1">
    <location>
        <begin position="37"/>
        <end position="56"/>
    </location>
</feature>
<evidence type="ECO:0000256" key="1">
    <source>
        <dbReference type="SAM" id="Phobius"/>
    </source>
</evidence>
<feature type="transmembrane region" description="Helical" evidence="1">
    <location>
        <begin position="7"/>
        <end position="25"/>
    </location>
</feature>
<gene>
    <name evidence="2" type="ORF">N5B56_13010</name>
</gene>
<feature type="transmembrane region" description="Helical" evidence="1">
    <location>
        <begin position="131"/>
        <end position="150"/>
    </location>
</feature>
<evidence type="ECO:0000313" key="2">
    <source>
        <dbReference type="EMBL" id="MCT7399983.1"/>
    </source>
</evidence>
<accession>A0ABT2M6V4</accession>
<dbReference type="Gene3D" id="1.10.1760.20">
    <property type="match status" value="1"/>
</dbReference>
<feature type="transmembrane region" description="Helical" evidence="1">
    <location>
        <begin position="101"/>
        <end position="119"/>
    </location>
</feature>
<feature type="transmembrane region" description="Helical" evidence="1">
    <location>
        <begin position="63"/>
        <end position="89"/>
    </location>
</feature>
<dbReference type="Pfam" id="PF07155">
    <property type="entry name" value="ECF-ribofla_trS"/>
    <property type="match status" value="1"/>
</dbReference>
<protein>
    <submittedName>
        <fullName evidence="2">ECF transporter S component</fullName>
    </submittedName>
</protein>